<keyword evidence="2" id="KW-1185">Reference proteome</keyword>
<protein>
    <submittedName>
        <fullName evidence="1">Folate-biopterin transporter like</fullName>
    </submittedName>
</protein>
<proteinExistence type="predicted"/>
<reference evidence="1 2" key="1">
    <citation type="journal article" date="2023" name="Science">
        <title>Complex scaffold remodeling in plant triterpene biosynthesis.</title>
        <authorList>
            <person name="De La Pena R."/>
            <person name="Hodgson H."/>
            <person name="Liu J.C."/>
            <person name="Stephenson M.J."/>
            <person name="Martin A.C."/>
            <person name="Owen C."/>
            <person name="Harkess A."/>
            <person name="Leebens-Mack J."/>
            <person name="Jimenez L.E."/>
            <person name="Osbourn A."/>
            <person name="Sattely E.S."/>
        </authorList>
    </citation>
    <scope>NUCLEOTIDE SEQUENCE [LARGE SCALE GENOMIC DNA]</scope>
    <source>
        <strain evidence="2">cv. JPN11</strain>
        <tissue evidence="1">Leaf</tissue>
    </source>
</reference>
<comment type="caution">
    <text evidence="1">The sequence shown here is derived from an EMBL/GenBank/DDBJ whole genome shotgun (WGS) entry which is preliminary data.</text>
</comment>
<dbReference type="EMBL" id="CM051403">
    <property type="protein sequence ID" value="KAJ4707760.1"/>
    <property type="molecule type" value="Genomic_DNA"/>
</dbReference>
<sequence length="508" mass="56495">MDSLEKQELIVEKPPGKSSANQPDHNLPETCKRTKLFSLFLEPFQWLQMLSSRMNSSFIFGIVLVYGLNQGFSGSFFKVVTDYYWKDVQKVQPSMVQIYIGLYYLPSVLKPVWGLFTDAFPIKGYHRRPYFVVAGVLGFVSALIVAVLGKLPVALALACLIGITAGIAIADVVIDACIARNSIEIRALAPDMQSLCGFCSSAGSLIGYSTSGFFVHHLGPQGALGLLAIPPALLIVLGFLIYETRSTSHRSEKKKAMENIEFTMKGMYKSIRCPQVWKPSLYMYLSLALSISTHEGQFYWYTDPKAGPAFSQEFVGVIYALGSVASMIGVLVYHKTLKDYPFRNLLFFAQLLYGVSGMLDLIFILRWNLALGIPDSFFVIMEQCVSHIISRIRWIPMIVLSTRLCPIGMEGTFFALLMCIDSLGSLTSKWSGGMVLHMLHVTRTSFKNLWLVILIRNILRLATLGLIFLVPKADQADDLIPVDLLRKNSDTNTDGEGLQLVSISDEIA</sequence>
<gene>
    <name evidence="1" type="ORF">OWV82_017829</name>
</gene>
<accession>A0ACC1XBV8</accession>
<dbReference type="Proteomes" id="UP001164539">
    <property type="component" value="Chromosome 10"/>
</dbReference>
<organism evidence="1 2">
    <name type="scientific">Melia azedarach</name>
    <name type="common">Chinaberry tree</name>
    <dbReference type="NCBI Taxonomy" id="155640"/>
    <lineage>
        <taxon>Eukaryota</taxon>
        <taxon>Viridiplantae</taxon>
        <taxon>Streptophyta</taxon>
        <taxon>Embryophyta</taxon>
        <taxon>Tracheophyta</taxon>
        <taxon>Spermatophyta</taxon>
        <taxon>Magnoliopsida</taxon>
        <taxon>eudicotyledons</taxon>
        <taxon>Gunneridae</taxon>
        <taxon>Pentapetalae</taxon>
        <taxon>rosids</taxon>
        <taxon>malvids</taxon>
        <taxon>Sapindales</taxon>
        <taxon>Meliaceae</taxon>
        <taxon>Melia</taxon>
    </lineage>
</organism>
<name>A0ACC1XBV8_MELAZ</name>
<evidence type="ECO:0000313" key="1">
    <source>
        <dbReference type="EMBL" id="KAJ4707760.1"/>
    </source>
</evidence>
<evidence type="ECO:0000313" key="2">
    <source>
        <dbReference type="Proteomes" id="UP001164539"/>
    </source>
</evidence>